<keyword evidence="1" id="KW-0175">Coiled coil</keyword>
<reference evidence="3 5" key="1">
    <citation type="submission" date="2020-06" db="EMBL/GenBank/DDBJ databases">
        <title>Anoxygenic phototrophic Chloroflexota member uses a Type I reaction center.</title>
        <authorList>
            <person name="Tsuji J.M."/>
            <person name="Shaw N.A."/>
            <person name="Nagashima S."/>
            <person name="Venkiteswaran J."/>
            <person name="Schiff S.L."/>
            <person name="Hanada S."/>
            <person name="Tank M."/>
            <person name="Neufeld J.D."/>
        </authorList>
    </citation>
    <scope>NUCLEOTIDE SEQUENCE [LARGE SCALE GENOMIC DNA]</scope>
    <source>
        <strain evidence="3">L227-S17</strain>
    </source>
</reference>
<evidence type="ECO:0000313" key="6">
    <source>
        <dbReference type="Proteomes" id="UP001431572"/>
    </source>
</evidence>
<dbReference type="Proteomes" id="UP001431572">
    <property type="component" value="Plasmid unnamed1"/>
</dbReference>
<accession>A0A8T7M492</accession>
<keyword evidence="4" id="KW-0614">Plasmid</keyword>
<reference evidence="4" key="2">
    <citation type="journal article" date="2024" name="Nature">
        <title>Anoxygenic phototroph of the Chloroflexota uses a type I reaction centre.</title>
        <authorList>
            <person name="Tsuji J.M."/>
            <person name="Shaw N.A."/>
            <person name="Nagashima S."/>
            <person name="Venkiteswaran J.J."/>
            <person name="Schiff S.L."/>
            <person name="Watanabe T."/>
            <person name="Fukui M."/>
            <person name="Hanada S."/>
            <person name="Tank M."/>
            <person name="Neufeld J.D."/>
        </authorList>
    </citation>
    <scope>NUCLEOTIDE SEQUENCE</scope>
    <source>
        <strain evidence="4">L227-S17</strain>
        <plasmid evidence="4 6">unnamed1</plasmid>
    </source>
</reference>
<name>A0A8T7M492_9CHLR</name>
<evidence type="ECO:0000256" key="2">
    <source>
        <dbReference type="SAM" id="MobiDB-lite"/>
    </source>
</evidence>
<dbReference type="RefSeq" id="WP_341471987.1">
    <property type="nucleotide sequence ID" value="NZ_CP128401.1"/>
</dbReference>
<feature type="compositionally biased region" description="Basic and acidic residues" evidence="2">
    <location>
        <begin position="180"/>
        <end position="194"/>
    </location>
</feature>
<feature type="coiled-coil region" evidence="1">
    <location>
        <begin position="18"/>
        <end position="45"/>
    </location>
</feature>
<evidence type="ECO:0000313" key="3">
    <source>
        <dbReference type="EMBL" id="NWJ46901.1"/>
    </source>
</evidence>
<keyword evidence="6" id="KW-1185">Reference proteome</keyword>
<gene>
    <name evidence="3" type="ORF">HXX08_13635</name>
    <name evidence="4" type="ORF">OZ401_004609</name>
</gene>
<evidence type="ECO:0000256" key="1">
    <source>
        <dbReference type="SAM" id="Coils"/>
    </source>
</evidence>
<protein>
    <submittedName>
        <fullName evidence="3">Uncharacterized protein</fullName>
    </submittedName>
</protein>
<evidence type="ECO:0000313" key="4">
    <source>
        <dbReference type="EMBL" id="WJW70106.1"/>
    </source>
</evidence>
<feature type="compositionally biased region" description="Basic and acidic residues" evidence="2">
    <location>
        <begin position="159"/>
        <end position="173"/>
    </location>
</feature>
<dbReference type="EMBL" id="CP128401">
    <property type="protein sequence ID" value="WJW70106.1"/>
    <property type="molecule type" value="Genomic_DNA"/>
</dbReference>
<organism evidence="3 5">
    <name type="scientific">Candidatus Chlorohelix allophototropha</name>
    <dbReference type="NCBI Taxonomy" id="3003348"/>
    <lineage>
        <taxon>Bacteria</taxon>
        <taxon>Bacillati</taxon>
        <taxon>Chloroflexota</taxon>
        <taxon>Chloroflexia</taxon>
        <taxon>Candidatus Chloroheliales</taxon>
        <taxon>Candidatus Chloroheliaceae</taxon>
        <taxon>Candidatus Chlorohelix</taxon>
    </lineage>
</organism>
<dbReference type="Proteomes" id="UP000521676">
    <property type="component" value="Unassembled WGS sequence"/>
</dbReference>
<dbReference type="EMBL" id="JACATZ010000001">
    <property type="protein sequence ID" value="NWJ46901.1"/>
    <property type="molecule type" value="Genomic_DNA"/>
</dbReference>
<feature type="region of interest" description="Disordered" evidence="2">
    <location>
        <begin position="141"/>
        <end position="194"/>
    </location>
</feature>
<sequence length="194" mass="22764">MGLLDKFLNRDALQKLSLKQLTKEKEKNSLEVIRLNDQIAALERKKSYFHSLMTDPARNLTDRQRVQVVQDFKALDSQIATLHNALNTVRSYISQMEMVLLQKQTEAIKSPFDQEQMRQALDDRQALSELERQKRLQLNEAMQNAPSNPLDELSGDDLDLLKQFDQERQENARRQQQVETLREKPRTQSQRETE</sequence>
<dbReference type="AlphaFoldDB" id="A0A8T7M492"/>
<geneLocation type="plasmid" evidence="4 6">
    <name>unnamed1</name>
</geneLocation>
<evidence type="ECO:0000313" key="5">
    <source>
        <dbReference type="Proteomes" id="UP000521676"/>
    </source>
</evidence>
<proteinExistence type="predicted"/>